<feature type="transmembrane region" description="Helical" evidence="7">
    <location>
        <begin position="363"/>
        <end position="385"/>
    </location>
</feature>
<comment type="caution">
    <text evidence="9">The sequence shown here is derived from an EMBL/GenBank/DDBJ whole genome shotgun (WGS) entry which is preliminary data.</text>
</comment>
<proteinExistence type="predicted"/>
<evidence type="ECO:0000256" key="6">
    <source>
        <dbReference type="ARBA" id="ARBA00023136"/>
    </source>
</evidence>
<keyword evidence="10" id="KW-1185">Reference proteome</keyword>
<gene>
    <name evidence="9" type="ORF">ACFOGJ_01555</name>
</gene>
<dbReference type="InterPro" id="IPR036259">
    <property type="entry name" value="MFS_trans_sf"/>
</dbReference>
<dbReference type="PROSITE" id="PS50850">
    <property type="entry name" value="MFS"/>
    <property type="match status" value="1"/>
</dbReference>
<dbReference type="InterPro" id="IPR011701">
    <property type="entry name" value="MFS"/>
</dbReference>
<feature type="transmembrane region" description="Helical" evidence="7">
    <location>
        <begin position="43"/>
        <end position="65"/>
    </location>
</feature>
<dbReference type="InterPro" id="IPR050171">
    <property type="entry name" value="MFS_Transporters"/>
</dbReference>
<organism evidence="9 10">
    <name type="scientific">Marinibaculum pumilum</name>
    <dbReference type="NCBI Taxonomy" id="1766165"/>
    <lineage>
        <taxon>Bacteria</taxon>
        <taxon>Pseudomonadati</taxon>
        <taxon>Pseudomonadota</taxon>
        <taxon>Alphaproteobacteria</taxon>
        <taxon>Rhodospirillales</taxon>
        <taxon>Rhodospirillaceae</taxon>
        <taxon>Marinibaculum</taxon>
    </lineage>
</organism>
<feature type="transmembrane region" description="Helical" evidence="7">
    <location>
        <begin position="132"/>
        <end position="152"/>
    </location>
</feature>
<feature type="domain" description="Major facilitator superfamily (MFS) profile" evidence="8">
    <location>
        <begin position="7"/>
        <end position="390"/>
    </location>
</feature>
<dbReference type="Pfam" id="PF07690">
    <property type="entry name" value="MFS_1"/>
    <property type="match status" value="2"/>
</dbReference>
<keyword evidence="4 7" id="KW-0812">Transmembrane</keyword>
<keyword evidence="6 7" id="KW-0472">Membrane</keyword>
<evidence type="ECO:0000259" key="8">
    <source>
        <dbReference type="PROSITE" id="PS50850"/>
    </source>
</evidence>
<evidence type="ECO:0000313" key="9">
    <source>
        <dbReference type="EMBL" id="MFC3225897.1"/>
    </source>
</evidence>
<keyword evidence="3" id="KW-1003">Cell membrane</keyword>
<evidence type="ECO:0000256" key="5">
    <source>
        <dbReference type="ARBA" id="ARBA00022989"/>
    </source>
</evidence>
<feature type="transmembrane region" description="Helical" evidence="7">
    <location>
        <begin position="7"/>
        <end position="31"/>
    </location>
</feature>
<dbReference type="PANTHER" id="PTHR23517:SF2">
    <property type="entry name" value="MULTIDRUG RESISTANCE PROTEIN MDTH"/>
    <property type="match status" value="1"/>
</dbReference>
<dbReference type="EMBL" id="JBHRTR010000005">
    <property type="protein sequence ID" value="MFC3225897.1"/>
    <property type="molecule type" value="Genomic_DNA"/>
</dbReference>
<dbReference type="InterPro" id="IPR020846">
    <property type="entry name" value="MFS_dom"/>
</dbReference>
<feature type="transmembrane region" description="Helical" evidence="7">
    <location>
        <begin position="72"/>
        <end position="91"/>
    </location>
</feature>
<evidence type="ECO:0000256" key="7">
    <source>
        <dbReference type="SAM" id="Phobius"/>
    </source>
</evidence>
<reference evidence="10" key="1">
    <citation type="journal article" date="2019" name="Int. J. Syst. Evol. Microbiol.">
        <title>The Global Catalogue of Microorganisms (GCM) 10K type strain sequencing project: providing services to taxonomists for standard genome sequencing and annotation.</title>
        <authorList>
            <consortium name="The Broad Institute Genomics Platform"/>
            <consortium name="The Broad Institute Genome Sequencing Center for Infectious Disease"/>
            <person name="Wu L."/>
            <person name="Ma J."/>
        </authorList>
    </citation>
    <scope>NUCLEOTIDE SEQUENCE [LARGE SCALE GENOMIC DNA]</scope>
    <source>
        <strain evidence="10">KCTC 42964</strain>
    </source>
</reference>
<evidence type="ECO:0000313" key="10">
    <source>
        <dbReference type="Proteomes" id="UP001595528"/>
    </source>
</evidence>
<keyword evidence="5 7" id="KW-1133">Transmembrane helix</keyword>
<evidence type="ECO:0000256" key="3">
    <source>
        <dbReference type="ARBA" id="ARBA00022475"/>
    </source>
</evidence>
<keyword evidence="2" id="KW-0813">Transport</keyword>
<feature type="transmembrane region" description="Helical" evidence="7">
    <location>
        <begin position="278"/>
        <end position="296"/>
    </location>
</feature>
<feature type="transmembrane region" description="Helical" evidence="7">
    <location>
        <begin position="302"/>
        <end position="324"/>
    </location>
</feature>
<accession>A0ABV7KUC8</accession>
<sequence>MAPQSRTLAFINLAHLLDHLLMLVFPTAVLGMGPTFGLDFAELLPLATGGFIAFGAGSLPAGWLADRWNRRDMLAVFFLGSGLAAILTGLVQSPWQLAGALTLLGLFAAIYHPVGTALLVDTAPRLGRAIGLNGVWGNVGVAGAALLTGTMVELAGWRAAFILPGLAAIAAGLAFLLLVPRQPAAGRPVLGPTAAAAAAPSRAAVKRAFAILALTTLAGGVAFSATTVSMPKLFQERLSDLVASPATLGLIVAAVFLFGAVSQLIVGRWIDRLSLRAVFLPLALVQAPCLLAVAFAQGWLLLLPAAGLMFGLFGQVTVNDALVARYASAGWRGRIYALRYLLSFTASASALPLVAWLHGGAGGFAATFQVLALFGLAVLAAALFLPGGGRAAAPQPAV</sequence>
<dbReference type="RefSeq" id="WP_379897638.1">
    <property type="nucleotide sequence ID" value="NZ_JBHRTR010000005.1"/>
</dbReference>
<dbReference type="Proteomes" id="UP001595528">
    <property type="component" value="Unassembled WGS sequence"/>
</dbReference>
<feature type="transmembrane region" description="Helical" evidence="7">
    <location>
        <begin position="208"/>
        <end position="226"/>
    </location>
</feature>
<feature type="transmembrane region" description="Helical" evidence="7">
    <location>
        <begin position="158"/>
        <end position="179"/>
    </location>
</feature>
<dbReference type="PANTHER" id="PTHR23517">
    <property type="entry name" value="RESISTANCE PROTEIN MDTM, PUTATIVE-RELATED-RELATED"/>
    <property type="match status" value="1"/>
</dbReference>
<dbReference type="Gene3D" id="1.20.1250.20">
    <property type="entry name" value="MFS general substrate transporter like domains"/>
    <property type="match status" value="2"/>
</dbReference>
<name>A0ABV7KUC8_9PROT</name>
<evidence type="ECO:0000256" key="1">
    <source>
        <dbReference type="ARBA" id="ARBA00004651"/>
    </source>
</evidence>
<dbReference type="SUPFAM" id="SSF103473">
    <property type="entry name" value="MFS general substrate transporter"/>
    <property type="match status" value="1"/>
</dbReference>
<feature type="transmembrane region" description="Helical" evidence="7">
    <location>
        <begin position="246"/>
        <end position="266"/>
    </location>
</feature>
<protein>
    <submittedName>
        <fullName evidence="9">MFS transporter</fullName>
    </submittedName>
</protein>
<evidence type="ECO:0000256" key="4">
    <source>
        <dbReference type="ARBA" id="ARBA00022692"/>
    </source>
</evidence>
<feature type="transmembrane region" description="Helical" evidence="7">
    <location>
        <begin position="97"/>
        <end position="120"/>
    </location>
</feature>
<comment type="subcellular location">
    <subcellularLocation>
        <location evidence="1">Cell membrane</location>
        <topology evidence="1">Multi-pass membrane protein</topology>
    </subcellularLocation>
</comment>
<evidence type="ECO:0000256" key="2">
    <source>
        <dbReference type="ARBA" id="ARBA00022448"/>
    </source>
</evidence>
<feature type="transmembrane region" description="Helical" evidence="7">
    <location>
        <begin position="336"/>
        <end position="357"/>
    </location>
</feature>